<evidence type="ECO:0000313" key="3">
    <source>
        <dbReference type="Proteomes" id="UP001203058"/>
    </source>
</evidence>
<protein>
    <submittedName>
        <fullName evidence="2">Alpha/beta hydrolase</fullName>
    </submittedName>
</protein>
<keyword evidence="3" id="KW-1185">Reference proteome</keyword>
<dbReference type="EMBL" id="JAKZHW010000001">
    <property type="protein sequence ID" value="MCH8615531.1"/>
    <property type="molecule type" value="Genomic_DNA"/>
</dbReference>
<dbReference type="GO" id="GO:0016787">
    <property type="term" value="F:hydrolase activity"/>
    <property type="evidence" value="ECO:0007669"/>
    <property type="project" value="UniProtKB-KW"/>
</dbReference>
<organism evidence="2 3">
    <name type="scientific">Sphingomonas telluris</name>
    <dbReference type="NCBI Taxonomy" id="2907998"/>
    <lineage>
        <taxon>Bacteria</taxon>
        <taxon>Pseudomonadati</taxon>
        <taxon>Pseudomonadota</taxon>
        <taxon>Alphaproteobacteria</taxon>
        <taxon>Sphingomonadales</taxon>
        <taxon>Sphingomonadaceae</taxon>
        <taxon>Sphingomonas</taxon>
    </lineage>
</organism>
<name>A0ABS9VKN1_9SPHN</name>
<dbReference type="InterPro" id="IPR029058">
    <property type="entry name" value="AB_hydrolase_fold"/>
</dbReference>
<proteinExistence type="predicted"/>
<dbReference type="PANTHER" id="PTHR43194:SF2">
    <property type="entry name" value="PEROXISOMAL MEMBRANE PROTEIN LPX1"/>
    <property type="match status" value="1"/>
</dbReference>
<feature type="domain" description="AB hydrolase-1" evidence="1">
    <location>
        <begin position="27"/>
        <end position="110"/>
    </location>
</feature>
<dbReference type="PANTHER" id="PTHR43194">
    <property type="entry name" value="HYDROLASE ALPHA/BETA FOLD FAMILY"/>
    <property type="match status" value="1"/>
</dbReference>
<accession>A0ABS9VKN1</accession>
<comment type="caution">
    <text evidence="2">The sequence shown here is derived from an EMBL/GenBank/DDBJ whole genome shotgun (WGS) entry which is preliminary data.</text>
</comment>
<dbReference type="Proteomes" id="UP001203058">
    <property type="component" value="Unassembled WGS sequence"/>
</dbReference>
<keyword evidence="2" id="KW-0378">Hydrolase</keyword>
<evidence type="ECO:0000259" key="1">
    <source>
        <dbReference type="Pfam" id="PF00561"/>
    </source>
</evidence>
<evidence type="ECO:0000313" key="2">
    <source>
        <dbReference type="EMBL" id="MCH8615531.1"/>
    </source>
</evidence>
<sequence length="253" mass="27667">MAEPTLHFWNASDGVQLAYHEVGEGRTVILLHGLFSSAEMNWIKFGHADRIASEGFRVIMPDLRAHGQSGKPHDPANYPSDILVRDLRDLIALLGLSDFDLGGFSLGARTTIDAVSSGMTPRRAILAGTGVDVLTNWERRSHFFLHAIHHFHDTPRGDPHWLSVQFMRTMKIDLEAAALLLKGLGDHPDPQRAIASFAMPTLVVCGSEDEDNGSARELAAMLPNATYEEIPGTHMSSVTKPELGEAIARFLAA</sequence>
<dbReference type="Gene3D" id="3.40.50.1820">
    <property type="entry name" value="alpha/beta hydrolase"/>
    <property type="match status" value="1"/>
</dbReference>
<dbReference type="Pfam" id="PF00561">
    <property type="entry name" value="Abhydrolase_1"/>
    <property type="match status" value="1"/>
</dbReference>
<dbReference type="InterPro" id="IPR050228">
    <property type="entry name" value="Carboxylesterase_BioH"/>
</dbReference>
<dbReference type="InterPro" id="IPR000073">
    <property type="entry name" value="AB_hydrolase_1"/>
</dbReference>
<dbReference type="SUPFAM" id="SSF53474">
    <property type="entry name" value="alpha/beta-Hydrolases"/>
    <property type="match status" value="1"/>
</dbReference>
<gene>
    <name evidence="2" type="ORF">LZ016_05385</name>
</gene>
<reference evidence="2 3" key="1">
    <citation type="submission" date="2022-03" db="EMBL/GenBank/DDBJ databases">
        <authorList>
            <person name="Jo J.-H."/>
            <person name="Im W.-T."/>
        </authorList>
    </citation>
    <scope>NUCLEOTIDE SEQUENCE [LARGE SCALE GENOMIC DNA]</scope>
    <source>
        <strain evidence="2 3">SM33</strain>
    </source>
</reference>